<protein>
    <submittedName>
        <fullName evidence="1">Uncharacterized protein</fullName>
    </submittedName>
</protein>
<gene>
    <name evidence="1" type="ORF">ILYODFUR_002693</name>
</gene>
<accession>A0ABV0UD85</accession>
<name>A0ABV0UD85_9TELE</name>
<keyword evidence="2" id="KW-1185">Reference proteome</keyword>
<sequence length="96" mass="10480">MCYGSITILQPNAVVDVNPQPATGLPPRQVVPGRVAGDHTHSSRCSRCWSLPGCQQSASVNRASAWSRLMKSEEVHQLLTRRGMLTELSFLCCSVL</sequence>
<reference evidence="1 2" key="1">
    <citation type="submission" date="2021-06" db="EMBL/GenBank/DDBJ databases">
        <authorList>
            <person name="Palmer J.M."/>
        </authorList>
    </citation>
    <scope>NUCLEOTIDE SEQUENCE [LARGE SCALE GENOMIC DNA]</scope>
    <source>
        <strain evidence="2">if_2019</strain>
        <tissue evidence="1">Muscle</tissue>
    </source>
</reference>
<comment type="caution">
    <text evidence="1">The sequence shown here is derived from an EMBL/GenBank/DDBJ whole genome shotgun (WGS) entry which is preliminary data.</text>
</comment>
<evidence type="ECO:0000313" key="2">
    <source>
        <dbReference type="Proteomes" id="UP001482620"/>
    </source>
</evidence>
<organism evidence="1 2">
    <name type="scientific">Ilyodon furcidens</name>
    <name type="common">goldbreast splitfin</name>
    <dbReference type="NCBI Taxonomy" id="33524"/>
    <lineage>
        <taxon>Eukaryota</taxon>
        <taxon>Metazoa</taxon>
        <taxon>Chordata</taxon>
        <taxon>Craniata</taxon>
        <taxon>Vertebrata</taxon>
        <taxon>Euteleostomi</taxon>
        <taxon>Actinopterygii</taxon>
        <taxon>Neopterygii</taxon>
        <taxon>Teleostei</taxon>
        <taxon>Neoteleostei</taxon>
        <taxon>Acanthomorphata</taxon>
        <taxon>Ovalentaria</taxon>
        <taxon>Atherinomorphae</taxon>
        <taxon>Cyprinodontiformes</taxon>
        <taxon>Goodeidae</taxon>
        <taxon>Ilyodon</taxon>
    </lineage>
</organism>
<proteinExistence type="predicted"/>
<dbReference type="Proteomes" id="UP001482620">
    <property type="component" value="Unassembled WGS sequence"/>
</dbReference>
<evidence type="ECO:0000313" key="1">
    <source>
        <dbReference type="EMBL" id="MEQ2243016.1"/>
    </source>
</evidence>
<dbReference type="EMBL" id="JAHRIQ010069642">
    <property type="protein sequence ID" value="MEQ2243016.1"/>
    <property type="molecule type" value="Genomic_DNA"/>
</dbReference>